<dbReference type="InterPro" id="IPR036390">
    <property type="entry name" value="WH_DNA-bd_sf"/>
</dbReference>
<comment type="caution">
    <text evidence="5">The sequence shown here is derived from an EMBL/GenBank/DDBJ whole genome shotgun (WGS) entry which is preliminary data.</text>
</comment>
<dbReference type="Pfam" id="PF00392">
    <property type="entry name" value="GntR"/>
    <property type="match status" value="1"/>
</dbReference>
<dbReference type="RefSeq" id="WP_109517370.1">
    <property type="nucleotide sequence ID" value="NZ_PDOA01000007.1"/>
</dbReference>
<keyword evidence="1" id="KW-0805">Transcription regulation</keyword>
<dbReference type="SMART" id="SM00895">
    <property type="entry name" value="FCD"/>
    <property type="match status" value="1"/>
</dbReference>
<gene>
    <name evidence="5" type="ORF">CR165_12730</name>
</gene>
<dbReference type="GO" id="GO:0003700">
    <property type="term" value="F:DNA-binding transcription factor activity"/>
    <property type="evidence" value="ECO:0007669"/>
    <property type="project" value="InterPro"/>
</dbReference>
<dbReference type="InterPro" id="IPR011711">
    <property type="entry name" value="GntR_C"/>
</dbReference>
<dbReference type="InterPro" id="IPR036388">
    <property type="entry name" value="WH-like_DNA-bd_sf"/>
</dbReference>
<dbReference type="GO" id="GO:0003677">
    <property type="term" value="F:DNA binding"/>
    <property type="evidence" value="ECO:0007669"/>
    <property type="project" value="UniProtKB-KW"/>
</dbReference>
<feature type="domain" description="HTH gntR-type" evidence="4">
    <location>
        <begin position="10"/>
        <end position="77"/>
    </location>
</feature>
<dbReference type="PANTHER" id="PTHR43537">
    <property type="entry name" value="TRANSCRIPTIONAL REGULATOR, GNTR FAMILY"/>
    <property type="match status" value="1"/>
</dbReference>
<keyword evidence="2" id="KW-0238">DNA-binding</keyword>
<dbReference type="Gene3D" id="1.10.10.10">
    <property type="entry name" value="Winged helix-like DNA-binding domain superfamily/Winged helix DNA-binding domain"/>
    <property type="match status" value="1"/>
</dbReference>
<dbReference type="PROSITE" id="PS50949">
    <property type="entry name" value="HTH_GNTR"/>
    <property type="match status" value="1"/>
</dbReference>
<dbReference type="Pfam" id="PF07729">
    <property type="entry name" value="FCD"/>
    <property type="match status" value="1"/>
</dbReference>
<dbReference type="EMBL" id="PDOA01000007">
    <property type="protein sequence ID" value="PWC28549.1"/>
    <property type="molecule type" value="Genomic_DNA"/>
</dbReference>
<dbReference type="PANTHER" id="PTHR43537:SF6">
    <property type="entry name" value="HTH-TYPE TRANSCRIPTIONAL REPRESSOR RSPR"/>
    <property type="match status" value="1"/>
</dbReference>
<evidence type="ECO:0000256" key="1">
    <source>
        <dbReference type="ARBA" id="ARBA00023015"/>
    </source>
</evidence>
<dbReference type="SMART" id="SM00345">
    <property type="entry name" value="HTH_GNTR"/>
    <property type="match status" value="1"/>
</dbReference>
<dbReference type="CDD" id="cd07377">
    <property type="entry name" value="WHTH_GntR"/>
    <property type="match status" value="1"/>
</dbReference>
<dbReference type="AlphaFoldDB" id="A0A2U1V3P7"/>
<evidence type="ECO:0000313" key="5">
    <source>
        <dbReference type="EMBL" id="PWC28549.1"/>
    </source>
</evidence>
<dbReference type="Proteomes" id="UP000245048">
    <property type="component" value="Unassembled WGS sequence"/>
</dbReference>
<dbReference type="InterPro" id="IPR008920">
    <property type="entry name" value="TF_FadR/GntR_C"/>
</dbReference>
<keyword evidence="3" id="KW-0804">Transcription</keyword>
<name>A0A2U1V3P7_9PROT</name>
<protein>
    <submittedName>
        <fullName evidence="5">Transcriptional regulator</fullName>
    </submittedName>
</protein>
<evidence type="ECO:0000256" key="3">
    <source>
        <dbReference type="ARBA" id="ARBA00023163"/>
    </source>
</evidence>
<accession>A0A2U1V3P7</accession>
<keyword evidence="6" id="KW-1185">Reference proteome</keyword>
<dbReference type="Gene3D" id="1.20.120.530">
    <property type="entry name" value="GntR ligand-binding domain-like"/>
    <property type="match status" value="1"/>
</dbReference>
<dbReference type="OrthoDB" id="9788098at2"/>
<evidence type="ECO:0000256" key="2">
    <source>
        <dbReference type="ARBA" id="ARBA00023125"/>
    </source>
</evidence>
<dbReference type="SUPFAM" id="SSF46785">
    <property type="entry name" value="Winged helix' DNA-binding domain"/>
    <property type="match status" value="1"/>
</dbReference>
<reference evidence="6" key="1">
    <citation type="submission" date="2017-10" db="EMBL/GenBank/DDBJ databases">
        <authorList>
            <person name="Toshchakov S.V."/>
            <person name="Goeva M.A."/>
        </authorList>
    </citation>
    <scope>NUCLEOTIDE SEQUENCE [LARGE SCALE GENOMIC DNA]</scope>
    <source>
        <strain evidence="6">JR1/69-1-13</strain>
    </source>
</reference>
<dbReference type="InterPro" id="IPR000524">
    <property type="entry name" value="Tscrpt_reg_HTH_GntR"/>
</dbReference>
<organism evidence="5 6">
    <name type="scientific">Teichococcus aestuarii</name>
    <dbReference type="NCBI Taxonomy" id="568898"/>
    <lineage>
        <taxon>Bacteria</taxon>
        <taxon>Pseudomonadati</taxon>
        <taxon>Pseudomonadota</taxon>
        <taxon>Alphaproteobacteria</taxon>
        <taxon>Acetobacterales</taxon>
        <taxon>Roseomonadaceae</taxon>
        <taxon>Roseomonas</taxon>
    </lineage>
</organism>
<proteinExistence type="predicted"/>
<evidence type="ECO:0000259" key="4">
    <source>
        <dbReference type="PROSITE" id="PS50949"/>
    </source>
</evidence>
<dbReference type="SUPFAM" id="SSF48008">
    <property type="entry name" value="GntR ligand-binding domain-like"/>
    <property type="match status" value="1"/>
</dbReference>
<sequence length="228" mass="25819">MTGLVLEHRAPIARELYAVLRQRILTGALEPGTTISETSYAGQMGVSRTPVREVFRRLADEGLLEVRPQVGTYVAAISLTAVHDSQFVRETLECRTVRMAVERARPEDDAALRAHLERQRPAVLAGDYIAFFPADEALHVELIRMAGRAAIWSVIQDVKTQLDRVRYLSFESRDWLGKIFAEHERIVERVIARDADGAEAIMREHLRTVFTAIERLMASKPHFFAPSR</sequence>
<evidence type="ECO:0000313" key="6">
    <source>
        <dbReference type="Proteomes" id="UP000245048"/>
    </source>
</evidence>